<evidence type="ECO:0000256" key="5">
    <source>
        <dbReference type="SAM" id="MobiDB-lite"/>
    </source>
</evidence>
<dbReference type="GO" id="GO:0004458">
    <property type="term" value="F:D-lactate dehydrogenase (cytochrome) activity"/>
    <property type="evidence" value="ECO:0007669"/>
    <property type="project" value="TreeGrafter"/>
</dbReference>
<feature type="region of interest" description="Disordered" evidence="5">
    <location>
        <begin position="1"/>
        <end position="41"/>
    </location>
</feature>
<dbReference type="Pfam" id="PF02913">
    <property type="entry name" value="FAD-oxidase_C"/>
    <property type="match status" value="1"/>
</dbReference>
<dbReference type="GO" id="GO:0008720">
    <property type="term" value="F:D-lactate dehydrogenase (NAD+) activity"/>
    <property type="evidence" value="ECO:0007669"/>
    <property type="project" value="TreeGrafter"/>
</dbReference>
<protein>
    <submittedName>
        <fullName evidence="7">Related to 4-cresol dehydrogenase flavoprotein subunit</fullName>
    </submittedName>
</protein>
<dbReference type="InterPro" id="IPR036318">
    <property type="entry name" value="FAD-bd_PCMH-like_sf"/>
</dbReference>
<gene>
    <name evidence="7" type="ORF">PAC_00800</name>
</gene>
<dbReference type="PANTHER" id="PTHR11748:SF114">
    <property type="entry name" value="ARYL-ALCOHOL OXIDASE VANILLYL-ALCOHOL OXIDASE (AFU_ORTHOLOGUE AFUA_3G09500)-RELATED"/>
    <property type="match status" value="1"/>
</dbReference>
<evidence type="ECO:0000259" key="6">
    <source>
        <dbReference type="PROSITE" id="PS51387"/>
    </source>
</evidence>
<dbReference type="EMBL" id="FJOG01000001">
    <property type="protein sequence ID" value="CZR50926.1"/>
    <property type="molecule type" value="Genomic_DNA"/>
</dbReference>
<feature type="domain" description="FAD-binding PCMH-type" evidence="6">
    <location>
        <begin position="95"/>
        <end position="300"/>
    </location>
</feature>
<dbReference type="SUPFAM" id="SSF55103">
    <property type="entry name" value="FAD-linked oxidases, C-terminal domain"/>
    <property type="match status" value="1"/>
</dbReference>
<dbReference type="GO" id="GO:1903457">
    <property type="term" value="P:lactate catabolic process"/>
    <property type="evidence" value="ECO:0007669"/>
    <property type="project" value="TreeGrafter"/>
</dbReference>
<dbReference type="Gene3D" id="3.40.462.10">
    <property type="entry name" value="FAD-linked oxidases, C-terminal domain"/>
    <property type="match status" value="1"/>
</dbReference>
<dbReference type="InterPro" id="IPR006094">
    <property type="entry name" value="Oxid_FAD_bind_N"/>
</dbReference>
<dbReference type="STRING" id="576137.A0A1L7WDR8"/>
<dbReference type="InterPro" id="IPR016171">
    <property type="entry name" value="Vanillyl_alc_oxidase_C-sub2"/>
</dbReference>
<dbReference type="GO" id="GO:0005739">
    <property type="term" value="C:mitochondrion"/>
    <property type="evidence" value="ECO:0007669"/>
    <property type="project" value="TreeGrafter"/>
</dbReference>
<evidence type="ECO:0000256" key="2">
    <source>
        <dbReference type="ARBA" id="ARBA00022630"/>
    </source>
</evidence>
<dbReference type="Proteomes" id="UP000184330">
    <property type="component" value="Unassembled WGS sequence"/>
</dbReference>
<evidence type="ECO:0000256" key="4">
    <source>
        <dbReference type="ARBA" id="ARBA00023002"/>
    </source>
</evidence>
<organism evidence="7 8">
    <name type="scientific">Phialocephala subalpina</name>
    <dbReference type="NCBI Taxonomy" id="576137"/>
    <lineage>
        <taxon>Eukaryota</taxon>
        <taxon>Fungi</taxon>
        <taxon>Dikarya</taxon>
        <taxon>Ascomycota</taxon>
        <taxon>Pezizomycotina</taxon>
        <taxon>Leotiomycetes</taxon>
        <taxon>Helotiales</taxon>
        <taxon>Mollisiaceae</taxon>
        <taxon>Phialocephala</taxon>
        <taxon>Phialocephala fortinii species complex</taxon>
    </lineage>
</organism>
<dbReference type="Gene3D" id="3.30.43.10">
    <property type="entry name" value="Uridine Diphospho-n-acetylenolpyruvylglucosamine Reductase, domain 2"/>
    <property type="match status" value="1"/>
</dbReference>
<reference evidence="7 8" key="1">
    <citation type="submission" date="2016-03" db="EMBL/GenBank/DDBJ databases">
        <authorList>
            <person name="Ploux O."/>
        </authorList>
    </citation>
    <scope>NUCLEOTIDE SEQUENCE [LARGE SCALE GENOMIC DNA]</scope>
    <source>
        <strain evidence="7 8">UAMH 11012</strain>
    </source>
</reference>
<feature type="compositionally biased region" description="Low complexity" evidence="5">
    <location>
        <begin position="19"/>
        <end position="30"/>
    </location>
</feature>
<keyword evidence="4" id="KW-0560">Oxidoreductase</keyword>
<dbReference type="PROSITE" id="PS51387">
    <property type="entry name" value="FAD_PCMH"/>
    <property type="match status" value="1"/>
</dbReference>
<dbReference type="Gene3D" id="3.30.465.10">
    <property type="match status" value="1"/>
</dbReference>
<evidence type="ECO:0000256" key="1">
    <source>
        <dbReference type="ARBA" id="ARBA00001974"/>
    </source>
</evidence>
<dbReference type="PANTHER" id="PTHR11748">
    <property type="entry name" value="D-LACTATE DEHYDROGENASE"/>
    <property type="match status" value="1"/>
</dbReference>
<dbReference type="InterPro" id="IPR016166">
    <property type="entry name" value="FAD-bd_PCMH"/>
</dbReference>
<dbReference type="Gene3D" id="1.10.45.10">
    <property type="entry name" value="Vanillyl-alcohol Oxidase, Chain A, domain 4"/>
    <property type="match status" value="1"/>
</dbReference>
<dbReference type="Pfam" id="PF01565">
    <property type="entry name" value="FAD_binding_4"/>
    <property type="match status" value="1"/>
</dbReference>
<dbReference type="GO" id="GO:0071949">
    <property type="term" value="F:FAD binding"/>
    <property type="evidence" value="ECO:0007669"/>
    <property type="project" value="InterPro"/>
</dbReference>
<dbReference type="SUPFAM" id="SSF56176">
    <property type="entry name" value="FAD-binding/transporter-associated domain-like"/>
    <property type="match status" value="1"/>
</dbReference>
<dbReference type="OrthoDB" id="5332616at2759"/>
<dbReference type="AlphaFoldDB" id="A0A1L7WDR8"/>
<dbReference type="InterPro" id="IPR016164">
    <property type="entry name" value="FAD-linked_Oxase-like_C"/>
</dbReference>
<keyword evidence="3" id="KW-0274">FAD</keyword>
<keyword evidence="8" id="KW-1185">Reference proteome</keyword>
<evidence type="ECO:0000313" key="7">
    <source>
        <dbReference type="EMBL" id="CZR50926.1"/>
    </source>
</evidence>
<dbReference type="InterPro" id="IPR004113">
    <property type="entry name" value="FAD-bd_oxidored_4_C"/>
</dbReference>
<dbReference type="InterPro" id="IPR016167">
    <property type="entry name" value="FAD-bd_PCMH_sub1"/>
</dbReference>
<evidence type="ECO:0000313" key="8">
    <source>
        <dbReference type="Proteomes" id="UP000184330"/>
    </source>
</evidence>
<comment type="cofactor">
    <cofactor evidence="1">
        <name>FAD</name>
        <dbReference type="ChEBI" id="CHEBI:57692"/>
    </cofactor>
</comment>
<accession>A0A1L7WDR8</accession>
<keyword evidence="2" id="KW-0285">Flavoprotein</keyword>
<feature type="compositionally biased region" description="Polar residues" evidence="5">
    <location>
        <begin position="1"/>
        <end position="15"/>
    </location>
</feature>
<proteinExistence type="predicted"/>
<dbReference type="InterPro" id="IPR016169">
    <property type="entry name" value="FAD-bd_PCMH_sub2"/>
</dbReference>
<dbReference type="InterPro" id="IPR016170">
    <property type="entry name" value="Cytok_DH_C_sf"/>
</dbReference>
<evidence type="ECO:0000256" key="3">
    <source>
        <dbReference type="ARBA" id="ARBA00022827"/>
    </source>
</evidence>
<name>A0A1L7WDR8_9HELO</name>
<sequence length="592" mass="66418">MAPHANETSSNNNGHDATPQPQQPHRPSQRASAKGGPKILPPGCSEENFTSFLDAARKLVEDDNVFLIELDHNLIDGDYMQPCKGHDMHAIVDREYFVASATVSPRDVPEVQELMRLCNKHEIPVWPFSIGRNTGYGGAAPRVPGSVCMDLGKHMNKVLDVNVEGAYALVEPGVTFFDLHEYLEERNLREKVWLDVPDLGGGSIIGNAVERGVGYTPYGDHWMMHCGMEVVLPNGDLIRTGMGALPDPTVSKDPNLRPDQQPGNRCWQLFNYGFGPYNDGIFTQSSLGIVVKMGIWLMPNPGGYQAYMITLPRDEDLHAAMDIIRPLRMQMVLQNVPTLRHILLDAAVYGNKKSYSSSDKPLTDEELDEIAKKLDLGRWNFYGAVYGPEPIRNVLLSVIKQSFLSIPGARFWLPEDRKEPNSVLHTRSNTLQGIPSVDELKWVDWLPNGAHLFFSPITKISGDDAMLQYSVTKKRCVEAGLDFIGTFVVGMREMHHIVCIVFNREDHESKKKAHWLIRTLIQDCAEHGWGEYRTHLALMDQIAKTYNFNDNAQMKLNERIKDALDPKGVLAPGKNGIWPKGYDKEAWAIPSE</sequence>